<dbReference type="InterPro" id="IPR033116">
    <property type="entry name" value="TRYPSIN_SER"/>
</dbReference>
<dbReference type="PANTHER" id="PTHR24250">
    <property type="entry name" value="CHYMOTRYPSIN-RELATED"/>
    <property type="match status" value="1"/>
</dbReference>
<dbReference type="Pfam" id="PF00089">
    <property type="entry name" value="Trypsin"/>
    <property type="match status" value="1"/>
</dbReference>
<keyword evidence="1" id="KW-0645">Protease</keyword>
<organism evidence="8 9">
    <name type="scientific">Mytilus galloprovincialis</name>
    <name type="common">Mediterranean mussel</name>
    <dbReference type="NCBI Taxonomy" id="29158"/>
    <lineage>
        <taxon>Eukaryota</taxon>
        <taxon>Metazoa</taxon>
        <taxon>Spiralia</taxon>
        <taxon>Lophotrochozoa</taxon>
        <taxon>Mollusca</taxon>
        <taxon>Bivalvia</taxon>
        <taxon>Autobranchia</taxon>
        <taxon>Pteriomorphia</taxon>
        <taxon>Mytilida</taxon>
        <taxon>Mytiloidea</taxon>
        <taxon>Mytilidae</taxon>
        <taxon>Mytilinae</taxon>
        <taxon>Mytilus</taxon>
    </lineage>
</organism>
<dbReference type="SUPFAM" id="SSF50494">
    <property type="entry name" value="Trypsin-like serine proteases"/>
    <property type="match status" value="1"/>
</dbReference>
<dbReference type="PANTHER" id="PTHR24250:SF27">
    <property type="entry name" value="ELASTASE 2 LIKE"/>
    <property type="match status" value="1"/>
</dbReference>
<dbReference type="AlphaFoldDB" id="A0A8B6DZK8"/>
<feature type="region of interest" description="Disordered" evidence="5">
    <location>
        <begin position="330"/>
        <end position="349"/>
    </location>
</feature>
<protein>
    <recommendedName>
        <fullName evidence="7">Peptidase S1 domain-containing protein</fullName>
    </recommendedName>
</protein>
<dbReference type="GO" id="GO:0004252">
    <property type="term" value="F:serine-type endopeptidase activity"/>
    <property type="evidence" value="ECO:0007669"/>
    <property type="project" value="InterPro"/>
</dbReference>
<dbReference type="GO" id="GO:0006508">
    <property type="term" value="P:proteolysis"/>
    <property type="evidence" value="ECO:0007669"/>
    <property type="project" value="UniProtKB-KW"/>
</dbReference>
<keyword evidence="6" id="KW-1133">Transmembrane helix</keyword>
<feature type="domain" description="Peptidase S1" evidence="7">
    <location>
        <begin position="1"/>
        <end position="118"/>
    </location>
</feature>
<comment type="caution">
    <text evidence="8">The sequence shown here is derived from an EMBL/GenBank/DDBJ whole genome shotgun (WGS) entry which is preliminary data.</text>
</comment>
<feature type="region of interest" description="Disordered" evidence="5">
    <location>
        <begin position="278"/>
        <end position="298"/>
    </location>
</feature>
<evidence type="ECO:0000313" key="8">
    <source>
        <dbReference type="EMBL" id="VDI26253.1"/>
    </source>
</evidence>
<reference evidence="8" key="1">
    <citation type="submission" date="2018-11" db="EMBL/GenBank/DDBJ databases">
        <authorList>
            <person name="Alioto T."/>
            <person name="Alioto T."/>
        </authorList>
    </citation>
    <scope>NUCLEOTIDE SEQUENCE</scope>
</reference>
<evidence type="ECO:0000256" key="4">
    <source>
        <dbReference type="ARBA" id="ARBA00023157"/>
    </source>
</evidence>
<dbReference type="SMART" id="SM00020">
    <property type="entry name" value="Tryp_SPc"/>
    <property type="match status" value="1"/>
</dbReference>
<dbReference type="PROSITE" id="PS00135">
    <property type="entry name" value="TRYPSIN_SER"/>
    <property type="match status" value="1"/>
</dbReference>
<gene>
    <name evidence="8" type="ORF">MGAL_10B034377</name>
</gene>
<keyword evidence="3" id="KW-0720">Serine protease</keyword>
<feature type="compositionally biased region" description="Low complexity" evidence="5">
    <location>
        <begin position="336"/>
        <end position="349"/>
    </location>
</feature>
<dbReference type="Gene3D" id="2.40.10.10">
    <property type="entry name" value="Trypsin-like serine proteases"/>
    <property type="match status" value="1"/>
</dbReference>
<evidence type="ECO:0000256" key="5">
    <source>
        <dbReference type="SAM" id="MobiDB-lite"/>
    </source>
</evidence>
<keyword evidence="6" id="KW-0472">Membrane</keyword>
<keyword evidence="2" id="KW-0378">Hydrolase</keyword>
<feature type="transmembrane region" description="Helical" evidence="6">
    <location>
        <begin position="169"/>
        <end position="189"/>
    </location>
</feature>
<evidence type="ECO:0000313" key="9">
    <source>
        <dbReference type="Proteomes" id="UP000596742"/>
    </source>
</evidence>
<dbReference type="InterPro" id="IPR001254">
    <property type="entry name" value="Trypsin_dom"/>
</dbReference>
<proteinExistence type="predicted"/>
<accession>A0A8B6DZK8</accession>
<dbReference type="FunFam" id="2.40.10.10:FF:000036">
    <property type="entry name" value="Trypsin beta"/>
    <property type="match status" value="1"/>
</dbReference>
<dbReference type="PROSITE" id="PS50240">
    <property type="entry name" value="TRYPSIN_DOM"/>
    <property type="match status" value="1"/>
</dbReference>
<keyword evidence="4" id="KW-1015">Disulfide bond</keyword>
<evidence type="ECO:0000256" key="6">
    <source>
        <dbReference type="SAM" id="Phobius"/>
    </source>
</evidence>
<evidence type="ECO:0000259" key="7">
    <source>
        <dbReference type="PROSITE" id="PS50240"/>
    </source>
</evidence>
<keyword evidence="6" id="KW-0812">Transmembrane</keyword>
<dbReference type="InterPro" id="IPR009003">
    <property type="entry name" value="Peptidase_S1_PA"/>
</dbReference>
<sequence length="498" mass="55251">MAAIAVPSTQDFTGSRCFLSGWGRLSGSGSSPNVLQDVEMTVISNSECTTRWASVNGATINSGHICIHETGKSACSGDSGGPMTCYSGNTPYLAGATSWGISTCSGSFPSVYARLTSFRCDAKVGCILMKVTTTDTGNKEYSFTSQNVTTTYLFRDKTSNSNGPSNMELIVYTLCVIGFLIIIGLSHFVRSYRKRSSINIPRQNGGDGIALRPVIVEPAYIEIYDEIDEHLIAEINKEAAVTPQLRNINSTVSKSCTDKSTSSQDDTSSYLDPYFAEEETENPSTFKESSSSDSSNFDPIIIDHTGYLNPYQPLRERQQISDGYEVTVHVHKDSESSSGSESLEETSSSYKYSHVYQQLQEDQKFNKHEYERATKKCNEINIDLSQKNEIQDCRNKVSKDDESIDLLNKKETDIVDDGKGQLNEHLFFRQTIGDACGISEKSINEENDKLKNTDKSLNTDTNQMMYDGECDEHHAHVQCFDMLTDYVDMHDPVNTGYT</sequence>
<dbReference type="InterPro" id="IPR043504">
    <property type="entry name" value="Peptidase_S1_PA_chymotrypsin"/>
</dbReference>
<evidence type="ECO:0000256" key="2">
    <source>
        <dbReference type="ARBA" id="ARBA00022801"/>
    </source>
</evidence>
<evidence type="ECO:0000256" key="3">
    <source>
        <dbReference type="ARBA" id="ARBA00022825"/>
    </source>
</evidence>
<dbReference type="OrthoDB" id="10390932at2759"/>
<keyword evidence="9" id="KW-1185">Reference proteome</keyword>
<dbReference type="EMBL" id="UYJE01004225">
    <property type="protein sequence ID" value="VDI26253.1"/>
    <property type="molecule type" value="Genomic_DNA"/>
</dbReference>
<evidence type="ECO:0000256" key="1">
    <source>
        <dbReference type="ARBA" id="ARBA00022670"/>
    </source>
</evidence>
<dbReference type="Proteomes" id="UP000596742">
    <property type="component" value="Unassembled WGS sequence"/>
</dbReference>
<name>A0A8B6DZK8_MYTGA</name>